<evidence type="ECO:0000256" key="8">
    <source>
        <dbReference type="SAM" id="SignalP"/>
    </source>
</evidence>
<organism evidence="10 11">
    <name type="scientific">Persicobacter diffluens</name>
    <dbReference type="NCBI Taxonomy" id="981"/>
    <lineage>
        <taxon>Bacteria</taxon>
        <taxon>Pseudomonadati</taxon>
        <taxon>Bacteroidota</taxon>
        <taxon>Cytophagia</taxon>
        <taxon>Cytophagales</taxon>
        <taxon>Persicobacteraceae</taxon>
        <taxon>Persicobacter</taxon>
    </lineage>
</organism>
<dbReference type="InterPro" id="IPR023996">
    <property type="entry name" value="TonB-dep_OMP_SusC/RagA"/>
</dbReference>
<sequence>MKRAILIALAVLWTGMSAYAQGRVVTGTVTAEDSGEPIPGVNVLVKGTASGTITDIEGHYSINASSSDKVIFSFIGLATEEVAVGGQSKIDMVMTADIKQLTEVVVTAMGMKRDKKSLGYAVQEVNNQELTKAGNADLATAMQGKIAGVDIKPSSGMPGASSQITIRGARSFTGNNTPLYVIDGMPVSSTPDFNTGSSVTGADVSNRAVDIDPNDIESINILKGQAAAALYGIRASNGVVVITTKSGKGNVKGKPVVTFSNFTSFDVVSRSPEYQSGYAQGYNGAFDPYSSMAWGPKLSELPNDSNYGGNSQGKNGMYYVPQRASAGLDPWTTPQTYDNFNDFFRTGHTVTNSANISQATNRGHYSFGIGNSTQKGIAPGTGMERYNVKGNVETKLNDYWTTGFTANYMQNNIDKLSAGNDAILAGVFAAPATYDLKGIPSSTPEDPYDQVYYRSLTFNNPYWAVDNMTFNEQTNRFFGNGYLEFAPEIGDDMSLKVKTQIGADTYTTHLQDIYGYGHRGGTGFMQNYGVTSATVNSLTTVNFGWSINDDLSLNALVGNEINDSNQKKYSQNGYDFNFGGWSHINNTNIQQASEEQWGNRTVGFFGQLSLDYKKMLFLTATGRNDIVSQMPRGNRSFVYPSVSLGFVLTEIEAIGDIPALSFAKLRASYAEVGQAGAYRDNFLYTPSYGGGFWSNAPITYPMDGVNAFVPYYVQYDPELKPQNTQSYEIGAELRFFNDRFGLDYTYSRQNVTDQIFEVPLAGSTGVTSRMMNGGAVHTDAHELVLTATPVQTKDFQWDLSVNFSRIVNVVDELADGVESIFLGGFVTPQVRAGIGYTFPVIYGTAYARDDQGRILVNDNPNAWNYGMPMPGEPDVIGNVAPDFIMGGSTRFSYKRVSLSATFEWKNGGQMYSGSNGLLDLYGVSEKTADRSTPFIYPGFKSDGTPNDIQRGGEEDAVAYQNLYANALGNIDEAYIYDNSFVKLREVTLSYRLPRFKSGLELGVNAFARNILLWSALPNFDPESSQGNNNMGGSFERFSMPQTQSFGFGFDLKF</sequence>
<evidence type="ECO:0000313" key="11">
    <source>
        <dbReference type="Proteomes" id="UP001310022"/>
    </source>
</evidence>
<feature type="signal peptide" evidence="8">
    <location>
        <begin position="1"/>
        <end position="20"/>
    </location>
</feature>
<proteinExistence type="inferred from homology"/>
<dbReference type="InterPro" id="IPR039426">
    <property type="entry name" value="TonB-dep_rcpt-like"/>
</dbReference>
<dbReference type="InterPro" id="IPR037066">
    <property type="entry name" value="Plug_dom_sf"/>
</dbReference>
<dbReference type="InterPro" id="IPR023997">
    <property type="entry name" value="TonB-dep_OMP_SusC/RagA_CS"/>
</dbReference>
<dbReference type="NCBIfam" id="TIGR04056">
    <property type="entry name" value="OMP_RagA_SusC"/>
    <property type="match status" value="1"/>
</dbReference>
<dbReference type="InterPro" id="IPR012910">
    <property type="entry name" value="Plug_dom"/>
</dbReference>
<dbReference type="EMBL" id="BQKE01000001">
    <property type="protein sequence ID" value="GJM59940.1"/>
    <property type="molecule type" value="Genomic_DNA"/>
</dbReference>
<evidence type="ECO:0000259" key="9">
    <source>
        <dbReference type="Pfam" id="PF07715"/>
    </source>
</evidence>
<evidence type="ECO:0000256" key="1">
    <source>
        <dbReference type="ARBA" id="ARBA00004571"/>
    </source>
</evidence>
<keyword evidence="3 7" id="KW-1134">Transmembrane beta strand</keyword>
<evidence type="ECO:0000256" key="2">
    <source>
        <dbReference type="ARBA" id="ARBA00022448"/>
    </source>
</evidence>
<name>A0AAN4VW83_9BACT</name>
<gene>
    <name evidence="10" type="ORF">PEDI_04920</name>
</gene>
<dbReference type="Proteomes" id="UP001310022">
    <property type="component" value="Unassembled WGS sequence"/>
</dbReference>
<feature type="chain" id="PRO_5042852378" evidence="8">
    <location>
        <begin position="21"/>
        <end position="1053"/>
    </location>
</feature>
<dbReference type="InterPro" id="IPR008969">
    <property type="entry name" value="CarboxyPept-like_regulatory"/>
</dbReference>
<feature type="domain" description="TonB-dependent receptor plug" evidence="9">
    <location>
        <begin position="115"/>
        <end position="239"/>
    </location>
</feature>
<dbReference type="Gene3D" id="2.40.170.20">
    <property type="entry name" value="TonB-dependent receptor, beta-barrel domain"/>
    <property type="match status" value="1"/>
</dbReference>
<dbReference type="RefSeq" id="WP_338235839.1">
    <property type="nucleotide sequence ID" value="NZ_BQKE01000001.1"/>
</dbReference>
<evidence type="ECO:0000256" key="5">
    <source>
        <dbReference type="ARBA" id="ARBA00023136"/>
    </source>
</evidence>
<dbReference type="Pfam" id="PF07715">
    <property type="entry name" value="Plug"/>
    <property type="match status" value="1"/>
</dbReference>
<accession>A0AAN4VW83</accession>
<keyword evidence="5 7" id="KW-0472">Membrane</keyword>
<keyword evidence="6 7" id="KW-0998">Cell outer membrane</keyword>
<evidence type="ECO:0000256" key="7">
    <source>
        <dbReference type="PROSITE-ProRule" id="PRU01360"/>
    </source>
</evidence>
<dbReference type="PROSITE" id="PS52016">
    <property type="entry name" value="TONB_DEPENDENT_REC_3"/>
    <property type="match status" value="1"/>
</dbReference>
<dbReference type="Gene3D" id="2.170.130.10">
    <property type="entry name" value="TonB-dependent receptor, plug domain"/>
    <property type="match status" value="1"/>
</dbReference>
<keyword evidence="8" id="KW-0732">Signal</keyword>
<dbReference type="GO" id="GO:0009279">
    <property type="term" value="C:cell outer membrane"/>
    <property type="evidence" value="ECO:0007669"/>
    <property type="project" value="UniProtKB-SubCell"/>
</dbReference>
<comment type="similarity">
    <text evidence="7">Belongs to the TonB-dependent receptor family.</text>
</comment>
<dbReference type="AlphaFoldDB" id="A0AAN4VW83"/>
<comment type="subcellular location">
    <subcellularLocation>
        <location evidence="1 7">Cell outer membrane</location>
        <topology evidence="1 7">Multi-pass membrane protein</topology>
    </subcellularLocation>
</comment>
<dbReference type="SUPFAM" id="SSF49464">
    <property type="entry name" value="Carboxypeptidase regulatory domain-like"/>
    <property type="match status" value="1"/>
</dbReference>
<keyword evidence="2 7" id="KW-0813">Transport</keyword>
<reference evidence="10 11" key="1">
    <citation type="submission" date="2021-12" db="EMBL/GenBank/DDBJ databases">
        <title>Genome sequencing of bacteria with rrn-lacking chromosome and rrn-plasmid.</title>
        <authorList>
            <person name="Anda M."/>
            <person name="Iwasaki W."/>
        </authorList>
    </citation>
    <scope>NUCLEOTIDE SEQUENCE [LARGE SCALE GENOMIC DNA]</scope>
    <source>
        <strain evidence="10 11">NBRC 15940</strain>
    </source>
</reference>
<evidence type="ECO:0000313" key="10">
    <source>
        <dbReference type="EMBL" id="GJM59940.1"/>
    </source>
</evidence>
<dbReference type="InterPro" id="IPR036942">
    <property type="entry name" value="Beta-barrel_TonB_sf"/>
</dbReference>
<protein>
    <submittedName>
        <fullName evidence="10">SusC/RagA family TonB-linked outer membrane protein</fullName>
    </submittedName>
</protein>
<dbReference type="Pfam" id="PF13715">
    <property type="entry name" value="CarbopepD_reg_2"/>
    <property type="match status" value="1"/>
</dbReference>
<evidence type="ECO:0000256" key="4">
    <source>
        <dbReference type="ARBA" id="ARBA00022692"/>
    </source>
</evidence>
<keyword evidence="11" id="KW-1185">Reference proteome</keyword>
<dbReference type="Gene3D" id="2.60.40.1120">
    <property type="entry name" value="Carboxypeptidase-like, regulatory domain"/>
    <property type="match status" value="1"/>
</dbReference>
<dbReference type="NCBIfam" id="TIGR04057">
    <property type="entry name" value="SusC_RagA_signa"/>
    <property type="match status" value="1"/>
</dbReference>
<keyword evidence="4 7" id="KW-0812">Transmembrane</keyword>
<dbReference type="SUPFAM" id="SSF56935">
    <property type="entry name" value="Porins"/>
    <property type="match status" value="1"/>
</dbReference>
<evidence type="ECO:0000256" key="6">
    <source>
        <dbReference type="ARBA" id="ARBA00023237"/>
    </source>
</evidence>
<evidence type="ECO:0000256" key="3">
    <source>
        <dbReference type="ARBA" id="ARBA00022452"/>
    </source>
</evidence>
<comment type="caution">
    <text evidence="10">The sequence shown here is derived from an EMBL/GenBank/DDBJ whole genome shotgun (WGS) entry which is preliminary data.</text>
</comment>